<evidence type="ECO:0000313" key="1">
    <source>
        <dbReference type="EMBL" id="GAA4013255.1"/>
    </source>
</evidence>
<accession>A0ABP7SLI4</accession>
<keyword evidence="2" id="KW-1185">Reference proteome</keyword>
<organism evidence="1 2">
    <name type="scientific">Allokutzneria multivorans</name>
    <dbReference type="NCBI Taxonomy" id="1142134"/>
    <lineage>
        <taxon>Bacteria</taxon>
        <taxon>Bacillati</taxon>
        <taxon>Actinomycetota</taxon>
        <taxon>Actinomycetes</taxon>
        <taxon>Pseudonocardiales</taxon>
        <taxon>Pseudonocardiaceae</taxon>
        <taxon>Allokutzneria</taxon>
    </lineage>
</organism>
<evidence type="ECO:0008006" key="3">
    <source>
        <dbReference type="Google" id="ProtNLM"/>
    </source>
</evidence>
<sequence length="109" mass="11329">MLLSPVFASPDWFCASPRPPVLASPVFVFVLVSGARSPSGRACCPCCSGRAWASFSGEGLGLRVSSVRSGVRVFPSPWPCEVSGLCCCCCCGVGWPGSATRLCSLSPPR</sequence>
<proteinExistence type="predicted"/>
<gene>
    <name evidence="1" type="ORF">GCM10022247_39950</name>
</gene>
<reference evidence="2" key="1">
    <citation type="journal article" date="2019" name="Int. J. Syst. Evol. Microbiol.">
        <title>The Global Catalogue of Microorganisms (GCM) 10K type strain sequencing project: providing services to taxonomists for standard genome sequencing and annotation.</title>
        <authorList>
            <consortium name="The Broad Institute Genomics Platform"/>
            <consortium name="The Broad Institute Genome Sequencing Center for Infectious Disease"/>
            <person name="Wu L."/>
            <person name="Ma J."/>
        </authorList>
    </citation>
    <scope>NUCLEOTIDE SEQUENCE [LARGE SCALE GENOMIC DNA]</scope>
    <source>
        <strain evidence="2">JCM 17342</strain>
    </source>
</reference>
<dbReference type="Proteomes" id="UP001501747">
    <property type="component" value="Unassembled WGS sequence"/>
</dbReference>
<dbReference type="EMBL" id="BAABAL010000016">
    <property type="protein sequence ID" value="GAA4013255.1"/>
    <property type="molecule type" value="Genomic_DNA"/>
</dbReference>
<protein>
    <recommendedName>
        <fullName evidence="3">Secreted protein</fullName>
    </recommendedName>
</protein>
<evidence type="ECO:0000313" key="2">
    <source>
        <dbReference type="Proteomes" id="UP001501747"/>
    </source>
</evidence>
<comment type="caution">
    <text evidence="1">The sequence shown here is derived from an EMBL/GenBank/DDBJ whole genome shotgun (WGS) entry which is preliminary data.</text>
</comment>
<name>A0ABP7SLI4_9PSEU</name>